<protein>
    <recommendedName>
        <fullName evidence="8 9">Arginine repressor</fullName>
    </recommendedName>
</protein>
<comment type="subcellular location">
    <subcellularLocation>
        <location evidence="1 8">Cytoplasm</location>
    </subcellularLocation>
</comment>
<evidence type="ECO:0000256" key="5">
    <source>
        <dbReference type="ARBA" id="ARBA00023015"/>
    </source>
</evidence>
<evidence type="ECO:0000256" key="3">
    <source>
        <dbReference type="ARBA" id="ARBA00022490"/>
    </source>
</evidence>
<dbReference type="Gene3D" id="1.10.10.10">
    <property type="entry name" value="Winged helix-like DNA-binding domain superfamily/Winged helix DNA-binding domain"/>
    <property type="match status" value="1"/>
</dbReference>
<sequence length="198" mass="20972">MRPADGGHGNDDAETDETMTEAQEPEPFHGGQAVPQTRTARHRRIVDILGRQPVRSQSQLAKLLADDGLSVTQATLSRDLDELGAVKIRNTGGELIYAVPSEGGDRTPRAPLGESATEARMGRLAGELLISAEASANLVVLRTPPGAAQFFASAIDQAGVHEIIGTIAGDDTVMLISRDPKGGQALADHLLRLAQKER</sequence>
<keyword evidence="3 8" id="KW-0963">Cytoplasm</keyword>
<keyword evidence="5 8" id="KW-0805">Transcription regulation</keyword>
<comment type="pathway">
    <text evidence="8">Amino-acid biosynthesis; L-arginine biosynthesis [regulation].</text>
</comment>
<dbReference type="NCBIfam" id="TIGR01529">
    <property type="entry name" value="argR_whole"/>
    <property type="match status" value="1"/>
</dbReference>
<dbReference type="Pfam" id="PF02863">
    <property type="entry name" value="Arg_repressor_C"/>
    <property type="match status" value="1"/>
</dbReference>
<evidence type="ECO:0000313" key="13">
    <source>
        <dbReference type="EMBL" id="GAA0382112.1"/>
    </source>
</evidence>
<keyword evidence="8" id="KW-0055">Arginine biosynthesis</keyword>
<keyword evidence="6 8" id="KW-0238">DNA-binding</keyword>
<dbReference type="Proteomes" id="UP001500063">
    <property type="component" value="Unassembled WGS sequence"/>
</dbReference>
<evidence type="ECO:0000256" key="7">
    <source>
        <dbReference type="ARBA" id="ARBA00023163"/>
    </source>
</evidence>
<evidence type="ECO:0000256" key="9">
    <source>
        <dbReference type="NCBIfam" id="TIGR01529"/>
    </source>
</evidence>
<reference evidence="13 14" key="1">
    <citation type="journal article" date="2019" name="Int. J. Syst. Evol. Microbiol.">
        <title>The Global Catalogue of Microorganisms (GCM) 10K type strain sequencing project: providing services to taxonomists for standard genome sequencing and annotation.</title>
        <authorList>
            <consortium name="The Broad Institute Genomics Platform"/>
            <consortium name="The Broad Institute Genome Sequencing Center for Infectious Disease"/>
            <person name="Wu L."/>
            <person name="Ma J."/>
        </authorList>
    </citation>
    <scope>NUCLEOTIDE SEQUENCE [LARGE SCALE GENOMIC DNA]</scope>
    <source>
        <strain evidence="13 14">JCM 4565</strain>
    </source>
</reference>
<proteinExistence type="inferred from homology"/>
<feature type="domain" description="Arginine repressor DNA-binding" evidence="11">
    <location>
        <begin position="37"/>
        <end position="104"/>
    </location>
</feature>
<dbReference type="PANTHER" id="PTHR34471:SF1">
    <property type="entry name" value="ARGININE REPRESSOR"/>
    <property type="match status" value="1"/>
</dbReference>
<dbReference type="InterPro" id="IPR020900">
    <property type="entry name" value="Arg_repress_DNA-bd"/>
</dbReference>
<dbReference type="SUPFAM" id="SSF55252">
    <property type="entry name" value="C-terminal domain of arginine repressor"/>
    <property type="match status" value="1"/>
</dbReference>
<evidence type="ECO:0000256" key="4">
    <source>
        <dbReference type="ARBA" id="ARBA00022491"/>
    </source>
</evidence>
<feature type="domain" description="Arginine repressor C-terminal" evidence="12">
    <location>
        <begin position="127"/>
        <end position="190"/>
    </location>
</feature>
<dbReference type="InterPro" id="IPR036251">
    <property type="entry name" value="Arg_repress_C_sf"/>
</dbReference>
<keyword evidence="7 8" id="KW-0804">Transcription</keyword>
<evidence type="ECO:0000313" key="14">
    <source>
        <dbReference type="Proteomes" id="UP001500063"/>
    </source>
</evidence>
<comment type="function">
    <text evidence="8">Regulates arginine biosynthesis genes.</text>
</comment>
<keyword evidence="4 8" id="KW-0678">Repressor</keyword>
<dbReference type="InterPro" id="IPR020899">
    <property type="entry name" value="Arg_repress_C"/>
</dbReference>
<evidence type="ECO:0000256" key="2">
    <source>
        <dbReference type="ARBA" id="ARBA00008316"/>
    </source>
</evidence>
<evidence type="ECO:0000256" key="6">
    <source>
        <dbReference type="ARBA" id="ARBA00023125"/>
    </source>
</evidence>
<dbReference type="InterPro" id="IPR001669">
    <property type="entry name" value="Arg_repress"/>
</dbReference>
<dbReference type="SUPFAM" id="SSF46785">
    <property type="entry name" value="Winged helix' DNA-binding domain"/>
    <property type="match status" value="1"/>
</dbReference>
<organism evidence="13 14">
    <name type="scientific">Streptomyces blastmyceticus</name>
    <dbReference type="NCBI Taxonomy" id="68180"/>
    <lineage>
        <taxon>Bacteria</taxon>
        <taxon>Bacillati</taxon>
        <taxon>Actinomycetota</taxon>
        <taxon>Actinomycetes</taxon>
        <taxon>Kitasatosporales</taxon>
        <taxon>Streptomycetaceae</taxon>
        <taxon>Streptomyces</taxon>
    </lineage>
</organism>
<accession>A0ABN0Y3L8</accession>
<evidence type="ECO:0000259" key="12">
    <source>
        <dbReference type="Pfam" id="PF02863"/>
    </source>
</evidence>
<comment type="similarity">
    <text evidence="2 8">Belongs to the ArgR family.</text>
</comment>
<evidence type="ECO:0000256" key="8">
    <source>
        <dbReference type="HAMAP-Rule" id="MF_00173"/>
    </source>
</evidence>
<dbReference type="InterPro" id="IPR036390">
    <property type="entry name" value="WH_DNA-bd_sf"/>
</dbReference>
<dbReference type="InterPro" id="IPR036388">
    <property type="entry name" value="WH-like_DNA-bd_sf"/>
</dbReference>
<dbReference type="Pfam" id="PF01316">
    <property type="entry name" value="Arg_repressor"/>
    <property type="match status" value="1"/>
</dbReference>
<evidence type="ECO:0000256" key="1">
    <source>
        <dbReference type="ARBA" id="ARBA00004496"/>
    </source>
</evidence>
<keyword evidence="14" id="KW-1185">Reference proteome</keyword>
<gene>
    <name evidence="8" type="primary">argR</name>
    <name evidence="13" type="ORF">GCM10010319_70700</name>
</gene>
<name>A0ABN0Y3L8_9ACTN</name>
<dbReference type="EMBL" id="BAAABW010000044">
    <property type="protein sequence ID" value="GAA0382112.1"/>
    <property type="molecule type" value="Genomic_DNA"/>
</dbReference>
<keyword evidence="8" id="KW-0028">Amino-acid biosynthesis</keyword>
<dbReference type="NCBIfam" id="NF002880">
    <property type="entry name" value="PRK03341.1"/>
    <property type="match status" value="1"/>
</dbReference>
<dbReference type="Gene3D" id="3.30.1360.40">
    <property type="match status" value="1"/>
</dbReference>
<evidence type="ECO:0000256" key="10">
    <source>
        <dbReference type="SAM" id="MobiDB-lite"/>
    </source>
</evidence>
<feature type="region of interest" description="Disordered" evidence="10">
    <location>
        <begin position="1"/>
        <end position="39"/>
    </location>
</feature>
<evidence type="ECO:0000259" key="11">
    <source>
        <dbReference type="Pfam" id="PF01316"/>
    </source>
</evidence>
<comment type="caution">
    <text evidence="13">The sequence shown here is derived from an EMBL/GenBank/DDBJ whole genome shotgun (WGS) entry which is preliminary data.</text>
</comment>
<dbReference type="PANTHER" id="PTHR34471">
    <property type="entry name" value="ARGININE REPRESSOR"/>
    <property type="match status" value="1"/>
</dbReference>
<dbReference type="HAMAP" id="MF_00173">
    <property type="entry name" value="Arg_repressor"/>
    <property type="match status" value="1"/>
</dbReference>
<dbReference type="PRINTS" id="PR01467">
    <property type="entry name" value="ARGREPRESSOR"/>
</dbReference>